<feature type="region of interest" description="Disordered" evidence="1">
    <location>
        <begin position="47"/>
        <end position="75"/>
    </location>
</feature>
<organism evidence="2 3">
    <name type="scientific">Cirrhinus molitorella</name>
    <name type="common">mud carp</name>
    <dbReference type="NCBI Taxonomy" id="172907"/>
    <lineage>
        <taxon>Eukaryota</taxon>
        <taxon>Metazoa</taxon>
        <taxon>Chordata</taxon>
        <taxon>Craniata</taxon>
        <taxon>Vertebrata</taxon>
        <taxon>Euteleostomi</taxon>
        <taxon>Actinopterygii</taxon>
        <taxon>Neopterygii</taxon>
        <taxon>Teleostei</taxon>
        <taxon>Ostariophysi</taxon>
        <taxon>Cypriniformes</taxon>
        <taxon>Cyprinidae</taxon>
        <taxon>Labeoninae</taxon>
        <taxon>Labeonini</taxon>
        <taxon>Cirrhinus</taxon>
    </lineage>
</organism>
<comment type="caution">
    <text evidence="2">The sequence shown here is derived from an EMBL/GenBank/DDBJ whole genome shotgun (WGS) entry which is preliminary data.</text>
</comment>
<evidence type="ECO:0000313" key="2">
    <source>
        <dbReference type="EMBL" id="KAL1266030.1"/>
    </source>
</evidence>
<protein>
    <submittedName>
        <fullName evidence="2">Uncharacterized protein</fullName>
    </submittedName>
</protein>
<evidence type="ECO:0000256" key="1">
    <source>
        <dbReference type="SAM" id="MobiDB-lite"/>
    </source>
</evidence>
<reference evidence="2 3" key="1">
    <citation type="submission" date="2023-09" db="EMBL/GenBank/DDBJ databases">
        <authorList>
            <person name="Wang M."/>
        </authorList>
    </citation>
    <scope>NUCLEOTIDE SEQUENCE [LARGE SCALE GENOMIC DNA]</scope>
    <source>
        <strain evidence="2">GT-2023</strain>
        <tissue evidence="2">Liver</tissue>
    </source>
</reference>
<sequence length="154" mass="17572">MLRSSEPLSECERSHSRRPALSPALCRAGMKRCGDGERVRPSVLLEEREGKGGTRTCSARQLMKKRAKREREENKQTKAVLFINFSPLRVFFGFVESRSSRRESGPRLRDFSLCELSRDVREELRSKPGTGFSDRADTESARKWSPKHIIASTT</sequence>
<keyword evidence="3" id="KW-1185">Reference proteome</keyword>
<gene>
    <name evidence="2" type="ORF">QQF64_004057</name>
</gene>
<name>A0ABR3MN24_9TELE</name>
<dbReference type="Proteomes" id="UP001558613">
    <property type="component" value="Unassembled WGS sequence"/>
</dbReference>
<feature type="region of interest" description="Disordered" evidence="1">
    <location>
        <begin position="125"/>
        <end position="154"/>
    </location>
</feature>
<dbReference type="EMBL" id="JAYMGO010000011">
    <property type="protein sequence ID" value="KAL1266030.1"/>
    <property type="molecule type" value="Genomic_DNA"/>
</dbReference>
<proteinExistence type="predicted"/>
<evidence type="ECO:0000313" key="3">
    <source>
        <dbReference type="Proteomes" id="UP001558613"/>
    </source>
</evidence>
<accession>A0ABR3MN24</accession>